<gene>
    <name evidence="3" type="primary">LOC102668652</name>
    <name evidence="2" type="ORF">GLYMA_12G082600</name>
</gene>
<reference evidence="2 3" key="1">
    <citation type="journal article" date="2010" name="Nature">
        <title>Genome sequence of the palaeopolyploid soybean.</title>
        <authorList>
            <person name="Schmutz J."/>
            <person name="Cannon S.B."/>
            <person name="Schlueter J."/>
            <person name="Ma J."/>
            <person name="Mitros T."/>
            <person name="Nelson W."/>
            <person name="Hyten D.L."/>
            <person name="Song Q."/>
            <person name="Thelen J.J."/>
            <person name="Cheng J."/>
            <person name="Xu D."/>
            <person name="Hellsten U."/>
            <person name="May G.D."/>
            <person name="Yu Y."/>
            <person name="Sakurai T."/>
            <person name="Umezawa T."/>
            <person name="Bhattacharyya M.K."/>
            <person name="Sandhu D."/>
            <person name="Valliyodan B."/>
            <person name="Lindquist E."/>
            <person name="Peto M."/>
            <person name="Grant D."/>
            <person name="Shu S."/>
            <person name="Goodstein D."/>
            <person name="Barry K."/>
            <person name="Futrell-Griggs M."/>
            <person name="Abernathy B."/>
            <person name="Du J."/>
            <person name="Tian Z."/>
            <person name="Zhu L."/>
            <person name="Gill N."/>
            <person name="Joshi T."/>
            <person name="Libault M."/>
            <person name="Sethuraman A."/>
            <person name="Zhang X.-C."/>
            <person name="Shinozaki K."/>
            <person name="Nguyen H.T."/>
            <person name="Wing R.A."/>
            <person name="Cregan P."/>
            <person name="Specht J."/>
            <person name="Grimwood J."/>
            <person name="Rokhsar D."/>
            <person name="Stacey G."/>
            <person name="Shoemaker R.C."/>
            <person name="Jackson S.A."/>
        </authorList>
    </citation>
    <scope>NUCLEOTIDE SEQUENCE [LARGE SCALE GENOMIC DNA]</scope>
    <source>
        <strain evidence="3">cv. Williams 82</strain>
        <tissue evidence="2">Callus</tissue>
    </source>
</reference>
<dbReference type="AlphaFoldDB" id="A0A0R0HCJ3"/>
<accession>A0A0R0HCJ3</accession>
<organism evidence="2">
    <name type="scientific">Glycine max</name>
    <name type="common">Soybean</name>
    <name type="synonym">Glycine hispida</name>
    <dbReference type="NCBI Taxonomy" id="3847"/>
    <lineage>
        <taxon>Eukaryota</taxon>
        <taxon>Viridiplantae</taxon>
        <taxon>Streptophyta</taxon>
        <taxon>Embryophyta</taxon>
        <taxon>Tracheophyta</taxon>
        <taxon>Spermatophyta</taxon>
        <taxon>Magnoliopsida</taxon>
        <taxon>eudicotyledons</taxon>
        <taxon>Gunneridae</taxon>
        <taxon>Pentapetalae</taxon>
        <taxon>rosids</taxon>
        <taxon>fabids</taxon>
        <taxon>Fabales</taxon>
        <taxon>Fabaceae</taxon>
        <taxon>Papilionoideae</taxon>
        <taxon>50 kb inversion clade</taxon>
        <taxon>NPAAA clade</taxon>
        <taxon>indigoferoid/millettioid clade</taxon>
        <taxon>Phaseoleae</taxon>
        <taxon>Glycine</taxon>
        <taxon>Glycine subgen. Soja</taxon>
    </lineage>
</organism>
<dbReference type="Proteomes" id="UP000008827">
    <property type="component" value="Chromosome 12"/>
</dbReference>
<feature type="region of interest" description="Disordered" evidence="1">
    <location>
        <begin position="69"/>
        <end position="103"/>
    </location>
</feature>
<reference evidence="2" key="3">
    <citation type="submission" date="2018-07" db="EMBL/GenBank/DDBJ databases">
        <title>WGS assembly of Glycine max.</title>
        <authorList>
            <person name="Schmutz J."/>
            <person name="Cannon S."/>
            <person name="Schlueter J."/>
            <person name="Ma J."/>
            <person name="Mitros T."/>
            <person name="Nelson W."/>
            <person name="Hyten D."/>
            <person name="Song Q."/>
            <person name="Thelen J."/>
            <person name="Cheng J."/>
            <person name="Xu D."/>
            <person name="Hellsten U."/>
            <person name="May G."/>
            <person name="Yu Y."/>
            <person name="Sakurai T."/>
            <person name="Umezawa T."/>
            <person name="Bhattacharyya M."/>
            <person name="Sandhu D."/>
            <person name="Valliyodan B."/>
            <person name="Lindquist E."/>
            <person name="Peto M."/>
            <person name="Grant D."/>
            <person name="Shu S."/>
            <person name="Goodstein D."/>
            <person name="Barry K."/>
            <person name="Futrell-Griggs M."/>
            <person name="Abernathy B."/>
            <person name="Du J."/>
            <person name="Tian Z."/>
            <person name="Zhu L."/>
            <person name="Gill N."/>
            <person name="Joshi T."/>
            <person name="Libault M."/>
            <person name="Sethuraman A."/>
            <person name="Zhang X."/>
            <person name="Shinozaki K."/>
            <person name="Nguyen H."/>
            <person name="Wing R."/>
            <person name="Cregan P."/>
            <person name="Specht J."/>
            <person name="Grimwood J."/>
            <person name="Rokhsar D."/>
            <person name="Stacey G."/>
            <person name="Shoemaker R."/>
            <person name="Jackson S."/>
        </authorList>
    </citation>
    <scope>NUCLEOTIDE SEQUENCE</scope>
    <source>
        <tissue evidence="2">Callus</tissue>
    </source>
</reference>
<evidence type="ECO:0000313" key="2">
    <source>
        <dbReference type="EMBL" id="KRH25128.1"/>
    </source>
</evidence>
<evidence type="ECO:0000256" key="1">
    <source>
        <dbReference type="SAM" id="MobiDB-lite"/>
    </source>
</evidence>
<name>A0A0R0HCJ3_SOYBN</name>
<sequence>MLIEPRVNAVRVEHVLAVRNHLHRVPLSQLLQAYRALRAPLPAVRHHRQALLCLRRRCRALLPAAAVGSGGGGVGGELAEVEEDEADEEEGGEEDEEDVGHTR</sequence>
<dbReference type="EMBL" id="CM000845">
    <property type="protein sequence ID" value="KRH25128.1"/>
    <property type="molecule type" value="Genomic_DNA"/>
</dbReference>
<reference evidence="3" key="2">
    <citation type="submission" date="2018-02" db="UniProtKB">
        <authorList>
            <consortium name="EnsemblPlants"/>
        </authorList>
    </citation>
    <scope>IDENTIFICATION</scope>
    <source>
        <strain evidence="3">Williams 82</strain>
    </source>
</reference>
<dbReference type="EnsemblPlants" id="KRH25128">
    <property type="protein sequence ID" value="KRH25128"/>
    <property type="gene ID" value="GLYMA_12G082600"/>
</dbReference>
<keyword evidence="4" id="KW-1185">Reference proteome</keyword>
<evidence type="ECO:0000313" key="4">
    <source>
        <dbReference type="Proteomes" id="UP000008827"/>
    </source>
</evidence>
<proteinExistence type="predicted"/>
<dbReference type="Gramene" id="KRH25128">
    <property type="protein sequence ID" value="KRH25128"/>
    <property type="gene ID" value="GLYMA_12G082600"/>
</dbReference>
<evidence type="ECO:0000313" key="3">
    <source>
        <dbReference type="EnsemblPlants" id="KRH25128"/>
    </source>
</evidence>
<protein>
    <submittedName>
        <fullName evidence="2 3">Uncharacterized protein</fullName>
    </submittedName>
</protein>
<feature type="compositionally biased region" description="Acidic residues" evidence="1">
    <location>
        <begin position="79"/>
        <end position="103"/>
    </location>
</feature>